<dbReference type="Gene3D" id="3.30.70.270">
    <property type="match status" value="1"/>
</dbReference>
<dbReference type="SMART" id="SM00052">
    <property type="entry name" value="EAL"/>
    <property type="match status" value="1"/>
</dbReference>
<dbReference type="Gene3D" id="3.20.20.450">
    <property type="entry name" value="EAL domain"/>
    <property type="match status" value="1"/>
</dbReference>
<sequence>MQNRKNVFRISLKWRALVFTSLLLLALASLVAWVSNHALVQQFSQSQKSFYDRQRYEVSLTLQSSADAMRQIASLLASSPSLSHALLEGDAADIESALSPQWPTLQLDAGLDDVSVYDSDTKSVITLGQEQSDNQAAVDAEWLRQVIKEERPMKRLACYRECRQYVAVPVLAEGTDAGVIMVSRSLADVTRYMQKSSGSEVALLVTASGLTSYANDRFLDGWNANLIALTHEDTSWPLFESIASRIAFSDVNGKVARYTEGDKIFEVIAISIDKDNQQVGGKSGYFLLVSDITAQINSISSTTRMVLLIALLGWLASEVILFSMLKNRMDRLRIISRKLPLLAQRRYDVMRDSMPPAKVFFLDELDTLEGTAIELETKLEGMEKEINLRGVELENRVKELARERDFVSGLFNTAQVLIVIHNRNGHITLTNRFCEWLTGLSGDQLSDNKFQDVFAAELVNIDEFFDGGGQQESKLVSGDGEIRTIVWYHTPLETEDRGSHQELISVGVDITERKLAETRLLWLASRDSLTELYNRRFFEEALSRAVTPSSFGAVLYLDLDRFKEVNETSGHQSGDQLLRLVATALSELGQGNVVARLGGDEFAILLEHASQQSAVDMAQRIANHLEQKTLHVEGRIHRASASIGIALYPANGAFPDELMANADYAMYQAKVDAAQRWYLLSPEQQGREEIKQRVYWVEMIRNALLNDSFELMVQPIFRLVDFDVQHYEVLLRLKDTNGENLSPGVFIPVAEQSGQIVAVDRWVLSNGIRLMSTLADTTANLAINLSGQSLHDGDLTNFMKNEFVRHAVDPARIIVEVTETAAVTDFASARCVLESIRALGCKVALDDFGVGFSSFHYLGQFPADYIKIDGSFIQKLPESEESQLIVKAIVDIAKGMGKKTVAEFVDRSELLPYLRGYGVDYAQGFYLGKPAAIADTEFYKVQGGRGGE</sequence>
<dbReference type="Proteomes" id="UP001453229">
    <property type="component" value="Chromosome"/>
</dbReference>
<dbReference type="SMART" id="SM00267">
    <property type="entry name" value="GGDEF"/>
    <property type="match status" value="1"/>
</dbReference>
<dbReference type="PANTHER" id="PTHR44757:SF2">
    <property type="entry name" value="BIOFILM ARCHITECTURE MAINTENANCE PROTEIN MBAA"/>
    <property type="match status" value="1"/>
</dbReference>
<organism evidence="5 6">
    <name type="scientific">Salinicola lusitanus</name>
    <dbReference type="NCBI Taxonomy" id="1949085"/>
    <lineage>
        <taxon>Bacteria</taxon>
        <taxon>Pseudomonadati</taxon>
        <taxon>Pseudomonadota</taxon>
        <taxon>Gammaproteobacteria</taxon>
        <taxon>Oceanospirillales</taxon>
        <taxon>Halomonadaceae</taxon>
        <taxon>Salinicola</taxon>
    </lineage>
</organism>
<keyword evidence="1" id="KW-0175">Coiled coil</keyword>
<dbReference type="InterPro" id="IPR029150">
    <property type="entry name" value="dCache_3"/>
</dbReference>
<keyword evidence="6" id="KW-1185">Reference proteome</keyword>
<dbReference type="Gene3D" id="3.30.450.20">
    <property type="entry name" value="PAS domain"/>
    <property type="match status" value="1"/>
</dbReference>
<feature type="coiled-coil region" evidence="1">
    <location>
        <begin position="365"/>
        <end position="403"/>
    </location>
</feature>
<dbReference type="Pfam" id="PF00990">
    <property type="entry name" value="GGDEF"/>
    <property type="match status" value="1"/>
</dbReference>
<dbReference type="EMBL" id="CP151919">
    <property type="protein sequence ID" value="XAD54748.1"/>
    <property type="molecule type" value="Genomic_DNA"/>
</dbReference>
<dbReference type="NCBIfam" id="TIGR00229">
    <property type="entry name" value="sensory_box"/>
    <property type="match status" value="1"/>
</dbReference>
<dbReference type="InterPro" id="IPR035965">
    <property type="entry name" value="PAS-like_dom_sf"/>
</dbReference>
<dbReference type="CDD" id="cd01949">
    <property type="entry name" value="GGDEF"/>
    <property type="match status" value="1"/>
</dbReference>
<dbReference type="InterPro" id="IPR052155">
    <property type="entry name" value="Biofilm_reg_signaling"/>
</dbReference>
<dbReference type="SUPFAM" id="SSF141868">
    <property type="entry name" value="EAL domain-like"/>
    <property type="match status" value="1"/>
</dbReference>
<dbReference type="SUPFAM" id="SSF55785">
    <property type="entry name" value="PYP-like sensor domain (PAS domain)"/>
    <property type="match status" value="1"/>
</dbReference>
<evidence type="ECO:0000259" key="4">
    <source>
        <dbReference type="PROSITE" id="PS50887"/>
    </source>
</evidence>
<dbReference type="SUPFAM" id="SSF55073">
    <property type="entry name" value="Nucleotide cyclase"/>
    <property type="match status" value="1"/>
</dbReference>
<proteinExistence type="predicted"/>
<dbReference type="PANTHER" id="PTHR44757">
    <property type="entry name" value="DIGUANYLATE CYCLASE DGCP"/>
    <property type="match status" value="1"/>
</dbReference>
<dbReference type="InterPro" id="IPR029787">
    <property type="entry name" value="Nucleotide_cyclase"/>
</dbReference>
<evidence type="ECO:0000313" key="5">
    <source>
        <dbReference type="EMBL" id="XAD54748.1"/>
    </source>
</evidence>
<evidence type="ECO:0000313" key="6">
    <source>
        <dbReference type="Proteomes" id="UP001453229"/>
    </source>
</evidence>
<dbReference type="Pfam" id="PF14827">
    <property type="entry name" value="dCache_3"/>
    <property type="match status" value="1"/>
</dbReference>
<reference evidence="5 6" key="1">
    <citation type="submission" date="2024-04" db="EMBL/GenBank/DDBJ databases">
        <title>Salinicola lusitanus LLJ914,a marine bacterium isolated from the Okinawa Trough.</title>
        <authorList>
            <person name="Li J."/>
        </authorList>
    </citation>
    <scope>NUCLEOTIDE SEQUENCE [LARGE SCALE GENOMIC DNA]</scope>
    <source>
        <strain evidence="5 6">LLJ914</strain>
    </source>
</reference>
<dbReference type="PROSITE" id="PS50883">
    <property type="entry name" value="EAL"/>
    <property type="match status" value="1"/>
</dbReference>
<dbReference type="NCBIfam" id="TIGR00254">
    <property type="entry name" value="GGDEF"/>
    <property type="match status" value="1"/>
</dbReference>
<feature type="domain" description="EAL" evidence="3">
    <location>
        <begin position="693"/>
        <end position="944"/>
    </location>
</feature>
<evidence type="ECO:0000259" key="3">
    <source>
        <dbReference type="PROSITE" id="PS50883"/>
    </source>
</evidence>
<dbReference type="PROSITE" id="PS50113">
    <property type="entry name" value="PAC"/>
    <property type="match status" value="1"/>
</dbReference>
<dbReference type="InterPro" id="IPR000014">
    <property type="entry name" value="PAS"/>
</dbReference>
<dbReference type="RefSeq" id="WP_342595340.1">
    <property type="nucleotide sequence ID" value="NZ_CP151919.1"/>
</dbReference>
<evidence type="ECO:0000256" key="1">
    <source>
        <dbReference type="SAM" id="Coils"/>
    </source>
</evidence>
<evidence type="ECO:0000259" key="2">
    <source>
        <dbReference type="PROSITE" id="PS50113"/>
    </source>
</evidence>
<dbReference type="InterPro" id="IPR043128">
    <property type="entry name" value="Rev_trsase/Diguanyl_cyclase"/>
</dbReference>
<accession>A0ABZ3CUE9</accession>
<gene>
    <name evidence="5" type="ORF">AAGT95_01885</name>
</gene>
<dbReference type="InterPro" id="IPR035919">
    <property type="entry name" value="EAL_sf"/>
</dbReference>
<dbReference type="CDD" id="cd01948">
    <property type="entry name" value="EAL"/>
    <property type="match status" value="1"/>
</dbReference>
<feature type="domain" description="PAC" evidence="2">
    <location>
        <begin position="469"/>
        <end position="522"/>
    </location>
</feature>
<name>A0ABZ3CUE9_9GAMM</name>
<dbReference type="InterPro" id="IPR000700">
    <property type="entry name" value="PAS-assoc_C"/>
</dbReference>
<dbReference type="InterPro" id="IPR000160">
    <property type="entry name" value="GGDEF_dom"/>
</dbReference>
<dbReference type="InterPro" id="IPR001633">
    <property type="entry name" value="EAL_dom"/>
</dbReference>
<dbReference type="PROSITE" id="PS50887">
    <property type="entry name" value="GGDEF"/>
    <property type="match status" value="1"/>
</dbReference>
<dbReference type="Pfam" id="PF00563">
    <property type="entry name" value="EAL"/>
    <property type="match status" value="1"/>
</dbReference>
<feature type="domain" description="GGDEF" evidence="4">
    <location>
        <begin position="550"/>
        <end position="682"/>
    </location>
</feature>
<protein>
    <submittedName>
        <fullName evidence="5">EAL domain-containing protein</fullName>
    </submittedName>
</protein>